<keyword evidence="2" id="KW-1185">Reference proteome</keyword>
<accession>A0A7W3J470</accession>
<dbReference type="AlphaFoldDB" id="A0A7W3J470"/>
<evidence type="ECO:0000313" key="1">
    <source>
        <dbReference type="EMBL" id="MBA8805998.1"/>
    </source>
</evidence>
<sequence length="96" mass="9951">MSTEVTASARRSVSSDMFADLTDAPVLSIRANGSNLTVTFDADLDQPTIDAITARMTSRDDADQAARADLSDLLTNDTTASPLAKAVAAYLLGGAT</sequence>
<dbReference type="RefSeq" id="WP_182541992.1">
    <property type="nucleotide sequence ID" value="NZ_JACGXA010000003.1"/>
</dbReference>
<dbReference type="Proteomes" id="UP000580910">
    <property type="component" value="Unassembled WGS sequence"/>
</dbReference>
<protein>
    <submittedName>
        <fullName evidence="1">Uncharacterized protein</fullName>
    </submittedName>
</protein>
<dbReference type="EMBL" id="JACGXA010000003">
    <property type="protein sequence ID" value="MBA8805998.1"/>
    <property type="molecule type" value="Genomic_DNA"/>
</dbReference>
<organism evidence="1 2">
    <name type="scientific">Nocardioides ginsengisegetis</name>
    <dbReference type="NCBI Taxonomy" id="661491"/>
    <lineage>
        <taxon>Bacteria</taxon>
        <taxon>Bacillati</taxon>
        <taxon>Actinomycetota</taxon>
        <taxon>Actinomycetes</taxon>
        <taxon>Propionibacteriales</taxon>
        <taxon>Nocardioidaceae</taxon>
        <taxon>Nocardioides</taxon>
    </lineage>
</organism>
<proteinExistence type="predicted"/>
<gene>
    <name evidence="1" type="ORF">FB382_004343</name>
</gene>
<comment type="caution">
    <text evidence="1">The sequence shown here is derived from an EMBL/GenBank/DDBJ whole genome shotgun (WGS) entry which is preliminary data.</text>
</comment>
<name>A0A7W3J470_9ACTN</name>
<evidence type="ECO:0000313" key="2">
    <source>
        <dbReference type="Proteomes" id="UP000580910"/>
    </source>
</evidence>
<reference evidence="1 2" key="1">
    <citation type="submission" date="2020-07" db="EMBL/GenBank/DDBJ databases">
        <title>Sequencing the genomes of 1000 actinobacteria strains.</title>
        <authorList>
            <person name="Klenk H.-P."/>
        </authorList>
    </citation>
    <scope>NUCLEOTIDE SEQUENCE [LARGE SCALE GENOMIC DNA]</scope>
    <source>
        <strain evidence="1 2">DSM 21349</strain>
    </source>
</reference>